<dbReference type="PROSITE" id="PS50244">
    <property type="entry name" value="S5A_REDUCTASE"/>
    <property type="match status" value="1"/>
</dbReference>
<comment type="similarity">
    <text evidence="2">Belongs to the steroid 5-alpha reductase family.</text>
</comment>
<feature type="transmembrane region" description="Helical" evidence="6">
    <location>
        <begin position="91"/>
        <end position="110"/>
    </location>
</feature>
<evidence type="ECO:0000256" key="6">
    <source>
        <dbReference type="SAM" id="Phobius"/>
    </source>
</evidence>
<dbReference type="OrthoDB" id="5788137at2759"/>
<keyword evidence="4 6" id="KW-1133">Transmembrane helix</keyword>
<evidence type="ECO:0000313" key="9">
    <source>
        <dbReference type="Proteomes" id="UP000076738"/>
    </source>
</evidence>
<proteinExistence type="inferred from homology"/>
<dbReference type="GO" id="GO:0016020">
    <property type="term" value="C:membrane"/>
    <property type="evidence" value="ECO:0007669"/>
    <property type="project" value="UniProtKB-SubCell"/>
</dbReference>
<dbReference type="PANTHER" id="PTHR10556:SF43">
    <property type="entry name" value="STEROID 5-ALPHA-REDUCTASE DET2"/>
    <property type="match status" value="1"/>
</dbReference>
<evidence type="ECO:0000256" key="1">
    <source>
        <dbReference type="ARBA" id="ARBA00004141"/>
    </source>
</evidence>
<accession>A0A167GAB5</accession>
<gene>
    <name evidence="8" type="ORF">CALVIDRAFT_506952</name>
</gene>
<evidence type="ECO:0000313" key="8">
    <source>
        <dbReference type="EMBL" id="KZO90348.1"/>
    </source>
</evidence>
<dbReference type="Proteomes" id="UP000076738">
    <property type="component" value="Unassembled WGS sequence"/>
</dbReference>
<dbReference type="EMBL" id="KV417344">
    <property type="protein sequence ID" value="KZO90348.1"/>
    <property type="molecule type" value="Genomic_DNA"/>
</dbReference>
<evidence type="ECO:0000256" key="5">
    <source>
        <dbReference type="ARBA" id="ARBA00023136"/>
    </source>
</evidence>
<keyword evidence="3 6" id="KW-0812">Transmembrane</keyword>
<dbReference type="Gene3D" id="1.20.120.1630">
    <property type="match status" value="1"/>
</dbReference>
<organism evidence="8 9">
    <name type="scientific">Calocera viscosa (strain TUFC12733)</name>
    <dbReference type="NCBI Taxonomy" id="1330018"/>
    <lineage>
        <taxon>Eukaryota</taxon>
        <taxon>Fungi</taxon>
        <taxon>Dikarya</taxon>
        <taxon>Basidiomycota</taxon>
        <taxon>Agaricomycotina</taxon>
        <taxon>Dacrymycetes</taxon>
        <taxon>Dacrymycetales</taxon>
        <taxon>Dacrymycetaceae</taxon>
        <taxon>Calocera</taxon>
    </lineage>
</organism>
<keyword evidence="9" id="KW-1185">Reference proteome</keyword>
<evidence type="ECO:0000256" key="3">
    <source>
        <dbReference type="ARBA" id="ARBA00022692"/>
    </source>
</evidence>
<dbReference type="InterPro" id="IPR001104">
    <property type="entry name" value="3-oxo-5_a-steroid_4-DH_C"/>
</dbReference>
<comment type="subcellular location">
    <subcellularLocation>
        <location evidence="1">Membrane</location>
        <topology evidence="1">Multi-pass membrane protein</topology>
    </subcellularLocation>
</comment>
<dbReference type="AlphaFoldDB" id="A0A167GAB5"/>
<sequence>MQPEQAREYYHAVRRYFTILSSLVPVVYTQFDAPFGKFVDRASIWNKGFYKNWVVNTNAAFFCMEIPAPICVLTLYTWAPLSSTGPPPLRSPSTILCILFLAHYLHRAIIQPLTSPKRSPSHIIVPVIATVYQLANGSLLGTFLSSGEVDPAAWTHPAFWAWVALFVAGMVGNIYHDNLLMSLRRRTHAAAAQKGEKPHYGIPYGGLFSLVSYPNYLCEWLEWTGFAMASTVGSGFPPAYLTPPWVFLLSEVCVMLPRAVSGHGWYRQKFEDYPKDRRAVIPFLL</sequence>
<dbReference type="Pfam" id="PF02544">
    <property type="entry name" value="Steroid_dh"/>
    <property type="match status" value="1"/>
</dbReference>
<keyword evidence="5 6" id="KW-0472">Membrane</keyword>
<dbReference type="InterPro" id="IPR039357">
    <property type="entry name" value="SRD5A/TECR"/>
</dbReference>
<name>A0A167GAB5_CALVF</name>
<dbReference type="GO" id="GO:0006629">
    <property type="term" value="P:lipid metabolic process"/>
    <property type="evidence" value="ECO:0007669"/>
    <property type="project" value="InterPro"/>
</dbReference>
<evidence type="ECO:0000259" key="7">
    <source>
        <dbReference type="Pfam" id="PF02544"/>
    </source>
</evidence>
<feature type="transmembrane region" description="Helical" evidence="6">
    <location>
        <begin position="122"/>
        <end position="145"/>
    </location>
</feature>
<dbReference type="GO" id="GO:0016627">
    <property type="term" value="F:oxidoreductase activity, acting on the CH-CH group of donors"/>
    <property type="evidence" value="ECO:0007669"/>
    <property type="project" value="InterPro"/>
</dbReference>
<dbReference type="PANTHER" id="PTHR10556">
    <property type="entry name" value="3-OXO-5-ALPHA-STEROID 4-DEHYDROGENASE"/>
    <property type="match status" value="1"/>
</dbReference>
<evidence type="ECO:0000256" key="4">
    <source>
        <dbReference type="ARBA" id="ARBA00022989"/>
    </source>
</evidence>
<reference evidence="8 9" key="1">
    <citation type="journal article" date="2016" name="Mol. Biol. Evol.">
        <title>Comparative Genomics of Early-Diverging Mushroom-Forming Fungi Provides Insights into the Origins of Lignocellulose Decay Capabilities.</title>
        <authorList>
            <person name="Nagy L.G."/>
            <person name="Riley R."/>
            <person name="Tritt A."/>
            <person name="Adam C."/>
            <person name="Daum C."/>
            <person name="Floudas D."/>
            <person name="Sun H."/>
            <person name="Yadav J.S."/>
            <person name="Pangilinan J."/>
            <person name="Larsson K.H."/>
            <person name="Matsuura K."/>
            <person name="Barry K."/>
            <person name="Labutti K."/>
            <person name="Kuo R."/>
            <person name="Ohm R.A."/>
            <person name="Bhattacharya S.S."/>
            <person name="Shirouzu T."/>
            <person name="Yoshinaga Y."/>
            <person name="Martin F.M."/>
            <person name="Grigoriev I.V."/>
            <person name="Hibbett D.S."/>
        </authorList>
    </citation>
    <scope>NUCLEOTIDE SEQUENCE [LARGE SCALE GENOMIC DNA]</scope>
    <source>
        <strain evidence="8 9">TUFC12733</strain>
    </source>
</reference>
<feature type="transmembrane region" description="Helical" evidence="6">
    <location>
        <begin position="59"/>
        <end position="79"/>
    </location>
</feature>
<evidence type="ECO:0000256" key="2">
    <source>
        <dbReference type="ARBA" id="ARBA00007742"/>
    </source>
</evidence>
<dbReference type="STRING" id="1330018.A0A167GAB5"/>
<protein>
    <recommendedName>
        <fullName evidence="7">3-oxo-5-alpha-steroid 4-dehydrogenase C-terminal domain-containing protein</fullName>
    </recommendedName>
</protein>
<feature type="transmembrane region" description="Helical" evidence="6">
    <location>
        <begin position="157"/>
        <end position="176"/>
    </location>
</feature>
<feature type="domain" description="3-oxo-5-alpha-steroid 4-dehydrogenase C-terminal" evidence="7">
    <location>
        <begin position="123"/>
        <end position="285"/>
    </location>
</feature>